<reference evidence="1 2" key="1">
    <citation type="submission" date="2017-09" db="EMBL/GenBank/DDBJ databases">
        <title>Large-scale bioinformatics analysis of Bacillus genomes uncovers conserved roles of natural products in bacterial physiology.</title>
        <authorList>
            <consortium name="Agbiome Team Llc"/>
            <person name="Bleich R.M."/>
            <person name="Grubbs K.J."/>
            <person name="Santa Maria K.C."/>
            <person name="Allen S.E."/>
            <person name="Farag S."/>
            <person name="Shank E.A."/>
            <person name="Bowers A."/>
        </authorList>
    </citation>
    <scope>NUCLEOTIDE SEQUENCE [LARGE SCALE GENOMIC DNA]</scope>
    <source>
        <strain evidence="1 2">AFS009893</strain>
    </source>
</reference>
<evidence type="ECO:0000313" key="2">
    <source>
        <dbReference type="Proteomes" id="UP000219775"/>
    </source>
</evidence>
<accession>A0A2B6S9X2</accession>
<proteinExistence type="predicted"/>
<name>A0A2B6S9X2_9BACI</name>
<gene>
    <name evidence="1" type="ORF">CN613_16445</name>
</gene>
<dbReference type="AlphaFoldDB" id="A0A2B6S9X2"/>
<sequence length="129" mass="14793">MWYSNLEGNRFISNLYNEAPSLLDVRIVAVKIEDEGKKISIHFNISKFADNPPKKWKDLNYNTVFVQLDFFDIQELTLKSSIDKYRGDINIELDKDGKFNINISGSVCMSLKADYGIIQSVSGYIDTIE</sequence>
<evidence type="ECO:0008006" key="3">
    <source>
        <dbReference type="Google" id="ProtNLM"/>
    </source>
</evidence>
<evidence type="ECO:0000313" key="1">
    <source>
        <dbReference type="EMBL" id="PEM68155.1"/>
    </source>
</evidence>
<comment type="caution">
    <text evidence="1">The sequence shown here is derived from an EMBL/GenBank/DDBJ whole genome shotgun (WGS) entry which is preliminary data.</text>
</comment>
<dbReference type="Proteomes" id="UP000219775">
    <property type="component" value="Unassembled WGS sequence"/>
</dbReference>
<dbReference type="Pfam" id="PF15594">
    <property type="entry name" value="Imm50"/>
    <property type="match status" value="1"/>
</dbReference>
<protein>
    <recommendedName>
        <fullName evidence="3">Immunity protein 50</fullName>
    </recommendedName>
</protein>
<organism evidence="1 2">
    <name type="scientific">Bacillus pseudomycoides</name>
    <dbReference type="NCBI Taxonomy" id="64104"/>
    <lineage>
        <taxon>Bacteria</taxon>
        <taxon>Bacillati</taxon>
        <taxon>Bacillota</taxon>
        <taxon>Bacilli</taxon>
        <taxon>Bacillales</taxon>
        <taxon>Bacillaceae</taxon>
        <taxon>Bacillus</taxon>
        <taxon>Bacillus cereus group</taxon>
    </lineage>
</organism>
<dbReference type="RefSeq" id="WP_098128989.1">
    <property type="nucleotide sequence ID" value="NZ_NUDP01000057.1"/>
</dbReference>
<dbReference type="InterPro" id="IPR028957">
    <property type="entry name" value="Imm50"/>
</dbReference>
<dbReference type="EMBL" id="NUDP01000057">
    <property type="protein sequence ID" value="PEM68155.1"/>
    <property type="molecule type" value="Genomic_DNA"/>
</dbReference>